<name>A0ABV7M9K6_9PROT</name>
<dbReference type="SUPFAM" id="SSF53335">
    <property type="entry name" value="S-adenosyl-L-methionine-dependent methyltransferases"/>
    <property type="match status" value="1"/>
</dbReference>
<dbReference type="GO" id="GO:0032259">
    <property type="term" value="P:methylation"/>
    <property type="evidence" value="ECO:0007669"/>
    <property type="project" value="UniProtKB-KW"/>
</dbReference>
<comment type="caution">
    <text evidence="2">The sequence shown here is derived from an EMBL/GenBank/DDBJ whole genome shotgun (WGS) entry which is preliminary data.</text>
</comment>
<dbReference type="GO" id="GO:0008168">
    <property type="term" value="F:methyltransferase activity"/>
    <property type="evidence" value="ECO:0007669"/>
    <property type="project" value="UniProtKB-KW"/>
</dbReference>
<accession>A0ABV7M9K6</accession>
<protein>
    <submittedName>
        <fullName evidence="2">Class I SAM-dependent methyltransferase</fullName>
    </submittedName>
</protein>
<dbReference type="RefSeq" id="WP_189573354.1">
    <property type="nucleotide sequence ID" value="NZ_BMXU01000001.1"/>
</dbReference>
<keyword evidence="3" id="KW-1185">Reference proteome</keyword>
<evidence type="ECO:0000313" key="2">
    <source>
        <dbReference type="EMBL" id="MFC3301748.1"/>
    </source>
</evidence>
<proteinExistence type="predicted"/>
<dbReference type="InterPro" id="IPR016980">
    <property type="entry name" value="S-AdoMet-dep_MeTrfase_Alr7345"/>
</dbReference>
<reference evidence="3" key="1">
    <citation type="journal article" date="2019" name="Int. J. Syst. Evol. Microbiol.">
        <title>The Global Catalogue of Microorganisms (GCM) 10K type strain sequencing project: providing services to taxonomists for standard genome sequencing and annotation.</title>
        <authorList>
            <consortium name="The Broad Institute Genomics Platform"/>
            <consortium name="The Broad Institute Genome Sequencing Center for Infectious Disease"/>
            <person name="Wu L."/>
            <person name="Ma J."/>
        </authorList>
    </citation>
    <scope>NUCLEOTIDE SEQUENCE [LARGE SCALE GENOMIC DNA]</scope>
    <source>
        <strain evidence="3">KCTC 22245</strain>
    </source>
</reference>
<feature type="region of interest" description="Disordered" evidence="1">
    <location>
        <begin position="286"/>
        <end position="305"/>
    </location>
</feature>
<dbReference type="InterPro" id="IPR029063">
    <property type="entry name" value="SAM-dependent_MTases_sf"/>
</dbReference>
<dbReference type="EMBL" id="JBHRVA010000002">
    <property type="protein sequence ID" value="MFC3301748.1"/>
    <property type="molecule type" value="Genomic_DNA"/>
</dbReference>
<keyword evidence="2" id="KW-0489">Methyltransferase</keyword>
<sequence>MTMRLLLTTALAFGLVACSEDREAEVETNAVAAAETMEAAAETAADTASEAAEAAGDRASAMAEGAANRLALEAAVRSDLRSPEAKARDKYRHPVETILFFGIEPDDVVVEVWPGAGYYTDILAPYLASGGGKLYAASFNPESENPRIQEALANFKEKYVDHPEVYGDVEMTVLAADRQEIAPPGSADVVVTFRNVHNFEMGGWSEEAFAAFYDALKPGGTLGVVDHRLPEDRDKTLEKSSGYIKESTVRKLAEDAGFVFDASSEINANPADTADHPFGVWTLPPNSRTSGRDGTTPEGFDPQKYLDIGESDRMTLRFVKPMEPEESLLE</sequence>
<dbReference type="PROSITE" id="PS51257">
    <property type="entry name" value="PROKAR_LIPOPROTEIN"/>
    <property type="match status" value="1"/>
</dbReference>
<evidence type="ECO:0000256" key="1">
    <source>
        <dbReference type="SAM" id="MobiDB-lite"/>
    </source>
</evidence>
<organism evidence="2 3">
    <name type="scientific">Parvularcula lutaonensis</name>
    <dbReference type="NCBI Taxonomy" id="491923"/>
    <lineage>
        <taxon>Bacteria</taxon>
        <taxon>Pseudomonadati</taxon>
        <taxon>Pseudomonadota</taxon>
        <taxon>Alphaproteobacteria</taxon>
        <taxon>Parvularculales</taxon>
        <taxon>Parvularculaceae</taxon>
        <taxon>Parvularcula</taxon>
    </lineage>
</organism>
<dbReference type="Gene3D" id="3.40.50.150">
    <property type="entry name" value="Vaccinia Virus protein VP39"/>
    <property type="match status" value="1"/>
</dbReference>
<gene>
    <name evidence="2" type="ORF">ACFONP_03290</name>
</gene>
<dbReference type="PIRSF" id="PIRSF031679">
    <property type="entry name" value="Mtase_Alr7345_prd"/>
    <property type="match status" value="1"/>
</dbReference>
<keyword evidence="2" id="KW-0808">Transferase</keyword>
<dbReference type="Proteomes" id="UP001595607">
    <property type="component" value="Unassembled WGS sequence"/>
</dbReference>
<evidence type="ECO:0000313" key="3">
    <source>
        <dbReference type="Proteomes" id="UP001595607"/>
    </source>
</evidence>